<protein>
    <submittedName>
        <fullName evidence="2">Uncharacterized protein</fullName>
    </submittedName>
</protein>
<feature type="transmembrane region" description="Helical" evidence="1">
    <location>
        <begin position="6"/>
        <end position="26"/>
    </location>
</feature>
<feature type="transmembrane region" description="Helical" evidence="1">
    <location>
        <begin position="38"/>
        <end position="58"/>
    </location>
</feature>
<evidence type="ECO:0000256" key="1">
    <source>
        <dbReference type="SAM" id="Phobius"/>
    </source>
</evidence>
<feature type="transmembrane region" description="Helical" evidence="1">
    <location>
        <begin position="172"/>
        <end position="191"/>
    </location>
</feature>
<evidence type="ECO:0000313" key="2">
    <source>
        <dbReference type="EMBL" id="SVD06417.1"/>
    </source>
</evidence>
<keyword evidence="1" id="KW-0472">Membrane</keyword>
<name>A0A382SB25_9ZZZZ</name>
<feature type="transmembrane region" description="Helical" evidence="1">
    <location>
        <begin position="78"/>
        <end position="97"/>
    </location>
</feature>
<keyword evidence="1" id="KW-1133">Transmembrane helix</keyword>
<proteinExistence type="predicted"/>
<gene>
    <name evidence="2" type="ORF">METZ01_LOCUS359271</name>
</gene>
<dbReference type="AlphaFoldDB" id="A0A382SB25"/>
<dbReference type="EMBL" id="UINC01127355">
    <property type="protein sequence ID" value="SVD06417.1"/>
    <property type="molecule type" value="Genomic_DNA"/>
</dbReference>
<feature type="transmembrane region" description="Helical" evidence="1">
    <location>
        <begin position="147"/>
        <end position="165"/>
    </location>
</feature>
<accession>A0A382SB25</accession>
<reference evidence="2" key="1">
    <citation type="submission" date="2018-05" db="EMBL/GenBank/DDBJ databases">
        <authorList>
            <person name="Lanie J.A."/>
            <person name="Ng W.-L."/>
            <person name="Kazmierczak K.M."/>
            <person name="Andrzejewski T.M."/>
            <person name="Davidsen T.M."/>
            <person name="Wayne K.J."/>
            <person name="Tettelin H."/>
            <person name="Glass J.I."/>
            <person name="Rusch D."/>
            <person name="Podicherti R."/>
            <person name="Tsui H.-C.T."/>
            <person name="Winkler M.E."/>
        </authorList>
    </citation>
    <scope>NUCLEOTIDE SEQUENCE</scope>
</reference>
<sequence length="201" mass="23363">MTEFELLSVPIGLVLGLGITKILASISNLIRDRKHIKLHWMPFIWAVSLILFALVFFFHIWDLNLRFNKDSQTWTWKYYGPVMLHAIMMYLGCSLILPNQRSGTNTPTNLLTDFDENGRLALVPLAITLIVSWPLNMYLYDTPFFSAANYLNVVLAALILVAFLSHWRSLQYIATTLFLLIQIYGMIFLWARPGHFQYTWE</sequence>
<keyword evidence="1" id="KW-0812">Transmembrane</keyword>
<organism evidence="2">
    <name type="scientific">marine metagenome</name>
    <dbReference type="NCBI Taxonomy" id="408172"/>
    <lineage>
        <taxon>unclassified sequences</taxon>
        <taxon>metagenomes</taxon>
        <taxon>ecological metagenomes</taxon>
    </lineage>
</organism>
<feature type="transmembrane region" description="Helical" evidence="1">
    <location>
        <begin position="118"/>
        <end position="135"/>
    </location>
</feature>